<dbReference type="InterPro" id="IPR002652">
    <property type="entry name" value="Importin-a_IBB"/>
</dbReference>
<dbReference type="AlphaFoldDB" id="A0ABD3NYW9"/>
<protein>
    <recommendedName>
        <fullName evidence="5">Importin subunit alpha</fullName>
    </recommendedName>
</protein>
<sequence length="532" mass="57492">MYLPIAERKSSFKKGLDACEGRRNRNETTINLRKNKREEGLAKRRAMVTPTVPAAFEASTTTTSDDRKTYTVADISELAASLAKPNINDAKLLEVARAFRKILSVENNVPVKKVLDSGVLPALVQMISCGDKPDIQFEAAWALTNIASTDYTRVVADAGAIPIFVNLLSNPVAEIRDQSAWCLGNIAGDCPELRDMVLNAGAMQPLIQNVMTPSNPTLLNNCVWALSNFCRGKPAPAVDMVASAIPVLASILAGNNNDEAKSDALWALSYISDGNDERIQTVIDCDGVVALLVEILGSDLSNAITPALRTIGNIVSGEDPKYTQTAIDAGLMRKMPLLLQNAKKSIRKEACWVLSNVAAGTQDQIQTIFKGGLVHVVQLAEEGEYEVRKEAIWTLGNVATGGTATQVMSLVECGAIDALCSILNVNDSKILMVALDAIENILKTAEACGKNYVSFVDECGGLEMIEALQEHQEDSIYSKCIDIIETYFGEDDDAMEENLVPATDGDMFTFGISQKGLEASLDEAARPMQFNF</sequence>
<dbReference type="Gene3D" id="1.20.5.690">
    <property type="entry name" value="Importin-alpha, importin-beta-binding domain"/>
    <property type="match status" value="1"/>
</dbReference>
<dbReference type="Proteomes" id="UP001530400">
    <property type="component" value="Unassembled WGS sequence"/>
</dbReference>
<keyword evidence="4 5" id="KW-0653">Protein transport</keyword>
<dbReference type="PANTHER" id="PTHR23316">
    <property type="entry name" value="IMPORTIN ALPHA"/>
    <property type="match status" value="1"/>
</dbReference>
<accession>A0ABD3NYW9</accession>
<dbReference type="Gene3D" id="1.25.10.10">
    <property type="entry name" value="Leucine-rich Repeat Variant"/>
    <property type="match status" value="1"/>
</dbReference>
<dbReference type="InterPro" id="IPR036975">
    <property type="entry name" value="Importin-a_IBB_sf"/>
</dbReference>
<evidence type="ECO:0000256" key="5">
    <source>
        <dbReference type="PIRNR" id="PIRNR005673"/>
    </source>
</evidence>
<evidence type="ECO:0000256" key="1">
    <source>
        <dbReference type="ARBA" id="ARBA00010394"/>
    </source>
</evidence>
<evidence type="ECO:0000259" key="7">
    <source>
        <dbReference type="PROSITE" id="PS51214"/>
    </source>
</evidence>
<dbReference type="Pfam" id="PF01749">
    <property type="entry name" value="IBB"/>
    <property type="match status" value="1"/>
</dbReference>
<dbReference type="Pfam" id="PF16186">
    <property type="entry name" value="Arm_3"/>
    <property type="match status" value="1"/>
</dbReference>
<dbReference type="InterPro" id="IPR024931">
    <property type="entry name" value="Importin_alpha"/>
</dbReference>
<keyword evidence="3" id="KW-0677">Repeat</keyword>
<evidence type="ECO:0000313" key="9">
    <source>
        <dbReference type="Proteomes" id="UP001530400"/>
    </source>
</evidence>
<proteinExistence type="inferred from homology"/>
<reference evidence="8 9" key="1">
    <citation type="submission" date="2024-10" db="EMBL/GenBank/DDBJ databases">
        <title>Updated reference genomes for cyclostephanoid diatoms.</title>
        <authorList>
            <person name="Roberts W.R."/>
            <person name="Alverson A.J."/>
        </authorList>
    </citation>
    <scope>NUCLEOTIDE SEQUENCE [LARGE SCALE GENOMIC DNA]</scope>
    <source>
        <strain evidence="8 9">AJA010-31</strain>
    </source>
</reference>
<dbReference type="PIRSF" id="PIRSF005673">
    <property type="entry name" value="Importin_alpha"/>
    <property type="match status" value="1"/>
</dbReference>
<feature type="repeat" description="ARM" evidence="6">
    <location>
        <begin position="118"/>
        <end position="147"/>
    </location>
</feature>
<dbReference type="SUPFAM" id="SSF48371">
    <property type="entry name" value="ARM repeat"/>
    <property type="match status" value="1"/>
</dbReference>
<name>A0ABD3NYW9_9STRA</name>
<dbReference type="PROSITE" id="PS50176">
    <property type="entry name" value="ARM_REPEAT"/>
    <property type="match status" value="2"/>
</dbReference>
<evidence type="ECO:0000256" key="2">
    <source>
        <dbReference type="ARBA" id="ARBA00022448"/>
    </source>
</evidence>
<evidence type="ECO:0000256" key="6">
    <source>
        <dbReference type="PROSITE-ProRule" id="PRU00259"/>
    </source>
</evidence>
<organism evidence="8 9">
    <name type="scientific">Cyclotella atomus</name>
    <dbReference type="NCBI Taxonomy" id="382360"/>
    <lineage>
        <taxon>Eukaryota</taxon>
        <taxon>Sar</taxon>
        <taxon>Stramenopiles</taxon>
        <taxon>Ochrophyta</taxon>
        <taxon>Bacillariophyta</taxon>
        <taxon>Coscinodiscophyceae</taxon>
        <taxon>Thalassiosirophycidae</taxon>
        <taxon>Stephanodiscales</taxon>
        <taxon>Stephanodiscaceae</taxon>
        <taxon>Cyclotella</taxon>
    </lineage>
</organism>
<dbReference type="InterPro" id="IPR011989">
    <property type="entry name" value="ARM-like"/>
</dbReference>
<dbReference type="EMBL" id="JALLPJ020000860">
    <property type="protein sequence ID" value="KAL3781120.1"/>
    <property type="molecule type" value="Genomic_DNA"/>
</dbReference>
<evidence type="ECO:0000313" key="8">
    <source>
        <dbReference type="EMBL" id="KAL3781120.1"/>
    </source>
</evidence>
<comment type="caution">
    <text evidence="8">The sequence shown here is derived from an EMBL/GenBank/DDBJ whole genome shotgun (WGS) entry which is preliminary data.</text>
</comment>
<dbReference type="PROSITE" id="PS51214">
    <property type="entry name" value="IBB"/>
    <property type="match status" value="1"/>
</dbReference>
<dbReference type="Pfam" id="PF00514">
    <property type="entry name" value="Arm"/>
    <property type="match status" value="5"/>
</dbReference>
<keyword evidence="2 5" id="KW-0813">Transport</keyword>
<dbReference type="InterPro" id="IPR000225">
    <property type="entry name" value="Armadillo"/>
</dbReference>
<evidence type="ECO:0000256" key="3">
    <source>
        <dbReference type="ARBA" id="ARBA00022737"/>
    </source>
</evidence>
<dbReference type="InterPro" id="IPR032413">
    <property type="entry name" value="Arm_3"/>
</dbReference>
<feature type="domain" description="IBB" evidence="7">
    <location>
        <begin position="1"/>
        <end position="54"/>
    </location>
</feature>
<keyword evidence="9" id="KW-1185">Reference proteome</keyword>
<dbReference type="InterPro" id="IPR016024">
    <property type="entry name" value="ARM-type_fold"/>
</dbReference>
<evidence type="ECO:0000256" key="4">
    <source>
        <dbReference type="ARBA" id="ARBA00022927"/>
    </source>
</evidence>
<feature type="repeat" description="ARM" evidence="6">
    <location>
        <begin position="159"/>
        <end position="201"/>
    </location>
</feature>
<gene>
    <name evidence="8" type="ORF">ACHAWO_013423</name>
</gene>
<dbReference type="GO" id="GO:0015031">
    <property type="term" value="P:protein transport"/>
    <property type="evidence" value="ECO:0007669"/>
    <property type="project" value="UniProtKB-KW"/>
</dbReference>
<comment type="similarity">
    <text evidence="1 5">Belongs to the importin alpha family.</text>
</comment>
<dbReference type="SMART" id="SM00185">
    <property type="entry name" value="ARM"/>
    <property type="match status" value="8"/>
</dbReference>